<dbReference type="Proteomes" id="UP000631114">
    <property type="component" value="Unassembled WGS sequence"/>
</dbReference>
<evidence type="ECO:0000313" key="4">
    <source>
        <dbReference type="EMBL" id="KAF9621958.1"/>
    </source>
</evidence>
<protein>
    <submittedName>
        <fullName evidence="4">Uncharacterized protein</fullName>
    </submittedName>
</protein>
<dbReference type="PANTHER" id="PTHR43625:SF40">
    <property type="entry name" value="ALDO-KETO REDUCTASE YAKC [NADP(+)]"/>
    <property type="match status" value="1"/>
</dbReference>
<feature type="region of interest" description="Disordered" evidence="3">
    <location>
        <begin position="71"/>
        <end position="112"/>
    </location>
</feature>
<evidence type="ECO:0000256" key="2">
    <source>
        <dbReference type="ARBA" id="ARBA00023002"/>
    </source>
</evidence>
<proteinExistence type="predicted"/>
<feature type="region of interest" description="Disordered" evidence="3">
    <location>
        <begin position="1"/>
        <end position="35"/>
    </location>
</feature>
<sequence length="235" mass="25407">MSRLNTVQSTGLDANNVNSSREGRQNERMTPNANASYENVVRNIVTYAGNGSGEDVNRRIWRVRSRPSALSEGARTSCIRNDRGEEIREQPTGTTAQHEPNGQSSDAQGNGTEVEELNTGVHKTGIDPSIGLQLSLYVPAEITTPIALLSSTHPACHGPFTNEILLGKALKDIRNKVELATKFGASFTDAYFGMGSSPWNDVCPIPCTTKIENLNQNIGALSVKLSPRDGRSLKV</sequence>
<dbReference type="InterPro" id="IPR050791">
    <property type="entry name" value="Aldo-Keto_reductase"/>
</dbReference>
<feature type="compositionally biased region" description="Polar residues" evidence="3">
    <location>
        <begin position="91"/>
        <end position="111"/>
    </location>
</feature>
<comment type="caution">
    <text evidence="4">The sequence shown here is derived from an EMBL/GenBank/DDBJ whole genome shotgun (WGS) entry which is preliminary data.</text>
</comment>
<keyword evidence="1" id="KW-0521">NADP</keyword>
<evidence type="ECO:0000256" key="3">
    <source>
        <dbReference type="SAM" id="MobiDB-lite"/>
    </source>
</evidence>
<dbReference type="AlphaFoldDB" id="A0A835IUQ8"/>
<reference evidence="4 5" key="1">
    <citation type="submission" date="2020-10" db="EMBL/GenBank/DDBJ databases">
        <title>The Coptis chinensis genome and diversification of protoberbering-type alkaloids.</title>
        <authorList>
            <person name="Wang B."/>
            <person name="Shu S."/>
            <person name="Song C."/>
            <person name="Liu Y."/>
        </authorList>
    </citation>
    <scope>NUCLEOTIDE SEQUENCE [LARGE SCALE GENOMIC DNA]</scope>
    <source>
        <strain evidence="4">HL-2020</strain>
        <tissue evidence="4">Leaf</tissue>
    </source>
</reference>
<dbReference type="PANTHER" id="PTHR43625">
    <property type="entry name" value="AFLATOXIN B1 ALDEHYDE REDUCTASE"/>
    <property type="match status" value="1"/>
</dbReference>
<dbReference type="GO" id="GO:0016491">
    <property type="term" value="F:oxidoreductase activity"/>
    <property type="evidence" value="ECO:0007669"/>
    <property type="project" value="UniProtKB-KW"/>
</dbReference>
<dbReference type="EMBL" id="JADFTS010000002">
    <property type="protein sequence ID" value="KAF9621958.1"/>
    <property type="molecule type" value="Genomic_DNA"/>
</dbReference>
<evidence type="ECO:0000256" key="1">
    <source>
        <dbReference type="ARBA" id="ARBA00022857"/>
    </source>
</evidence>
<keyword evidence="2" id="KW-0560">Oxidoreductase</keyword>
<evidence type="ECO:0000313" key="5">
    <source>
        <dbReference type="Proteomes" id="UP000631114"/>
    </source>
</evidence>
<dbReference type="OrthoDB" id="37537at2759"/>
<gene>
    <name evidence="4" type="ORF">IFM89_029178</name>
</gene>
<keyword evidence="5" id="KW-1185">Reference proteome</keyword>
<feature type="compositionally biased region" description="Basic and acidic residues" evidence="3">
    <location>
        <begin position="80"/>
        <end position="89"/>
    </location>
</feature>
<dbReference type="GO" id="GO:0005737">
    <property type="term" value="C:cytoplasm"/>
    <property type="evidence" value="ECO:0007669"/>
    <property type="project" value="TreeGrafter"/>
</dbReference>
<organism evidence="4 5">
    <name type="scientific">Coptis chinensis</name>
    <dbReference type="NCBI Taxonomy" id="261450"/>
    <lineage>
        <taxon>Eukaryota</taxon>
        <taxon>Viridiplantae</taxon>
        <taxon>Streptophyta</taxon>
        <taxon>Embryophyta</taxon>
        <taxon>Tracheophyta</taxon>
        <taxon>Spermatophyta</taxon>
        <taxon>Magnoliopsida</taxon>
        <taxon>Ranunculales</taxon>
        <taxon>Ranunculaceae</taxon>
        <taxon>Coptidoideae</taxon>
        <taxon>Coptis</taxon>
    </lineage>
</organism>
<name>A0A835IUQ8_9MAGN</name>
<feature type="compositionally biased region" description="Polar residues" evidence="3">
    <location>
        <begin position="1"/>
        <end position="20"/>
    </location>
</feature>
<accession>A0A835IUQ8</accession>